<gene>
    <name evidence="8" type="ORF">ENE75_13245</name>
</gene>
<keyword evidence="3 7" id="KW-0808">Transferase</keyword>
<dbReference type="PANTHER" id="PTHR43281">
    <property type="entry name" value="FARNESYL DIPHOSPHATE SYNTHASE"/>
    <property type="match status" value="1"/>
</dbReference>
<evidence type="ECO:0000256" key="6">
    <source>
        <dbReference type="ARBA" id="ARBA00023229"/>
    </source>
</evidence>
<name>A0A3S2UP84_9BURK</name>
<dbReference type="CDD" id="cd00685">
    <property type="entry name" value="Trans_IPPS_HT"/>
    <property type="match status" value="1"/>
</dbReference>
<comment type="caution">
    <text evidence="8">The sequence shown here is derived from an EMBL/GenBank/DDBJ whole genome shotgun (WGS) entry which is preliminary data.</text>
</comment>
<proteinExistence type="inferred from homology"/>
<dbReference type="OrthoDB" id="9805316at2"/>
<keyword evidence="6" id="KW-0414">Isoprene biosynthesis</keyword>
<dbReference type="PANTHER" id="PTHR43281:SF1">
    <property type="entry name" value="FARNESYL DIPHOSPHATE SYNTHASE"/>
    <property type="match status" value="1"/>
</dbReference>
<dbReference type="InterPro" id="IPR008949">
    <property type="entry name" value="Isoprenoid_synthase_dom_sf"/>
</dbReference>
<protein>
    <submittedName>
        <fullName evidence="8">Polyprenyl synthetase family protein</fullName>
    </submittedName>
</protein>
<evidence type="ECO:0000313" key="8">
    <source>
        <dbReference type="EMBL" id="RVT50779.1"/>
    </source>
</evidence>
<keyword evidence="9" id="KW-1185">Reference proteome</keyword>
<dbReference type="EMBL" id="SACT01000004">
    <property type="protein sequence ID" value="RVT50779.1"/>
    <property type="molecule type" value="Genomic_DNA"/>
</dbReference>
<dbReference type="GO" id="GO:0046872">
    <property type="term" value="F:metal ion binding"/>
    <property type="evidence" value="ECO:0007669"/>
    <property type="project" value="UniProtKB-KW"/>
</dbReference>
<sequence length="299" mass="30744">MDPTDPIERIHAALEAAVAGVEGGGCPPRLVAAVRHAVFPGGARIRPQLCLAVAAAHGDDDPALTDAAAVALELLHCASLVHDDLPCFDAAATRRGRPSVHRAHGERLAVLAGDALIVLAFQALAQAPARHPARLAPLLSTIAGGVGMPRGIAAGQAWECESQVPLREYQAAKTGSLFAAATMAGAMAAGGDAGAWRELGERLGEAYQVADDIRDVAADPEWLGKPIGRDLALGRPSVARERGLVGALGHFQQLVETAADAVPPCRGASRLRALVHSEAARLVPPAWSARVCQGLPAAA</sequence>
<keyword evidence="5" id="KW-0460">Magnesium</keyword>
<dbReference type="RefSeq" id="WP_128198805.1">
    <property type="nucleotide sequence ID" value="NZ_SACT01000004.1"/>
</dbReference>
<dbReference type="Gene3D" id="1.10.600.10">
    <property type="entry name" value="Farnesyl Diphosphate Synthase"/>
    <property type="match status" value="1"/>
</dbReference>
<reference evidence="8 9" key="1">
    <citation type="submission" date="2019-01" db="EMBL/GenBank/DDBJ databases">
        <authorList>
            <person name="Chen W.-M."/>
        </authorList>
    </citation>
    <scope>NUCLEOTIDE SEQUENCE [LARGE SCALE GENOMIC DNA]</scope>
    <source>
        <strain evidence="8 9">ICH-3</strain>
    </source>
</reference>
<dbReference type="PROSITE" id="PS00444">
    <property type="entry name" value="POLYPRENYL_SYNTHASE_2"/>
    <property type="match status" value="1"/>
</dbReference>
<accession>A0A3S2UP84</accession>
<evidence type="ECO:0000256" key="1">
    <source>
        <dbReference type="ARBA" id="ARBA00001946"/>
    </source>
</evidence>
<dbReference type="PROSITE" id="PS00723">
    <property type="entry name" value="POLYPRENYL_SYNTHASE_1"/>
    <property type="match status" value="1"/>
</dbReference>
<comment type="cofactor">
    <cofactor evidence="1">
        <name>Mg(2+)</name>
        <dbReference type="ChEBI" id="CHEBI:18420"/>
    </cofactor>
</comment>
<evidence type="ECO:0000256" key="7">
    <source>
        <dbReference type="RuleBase" id="RU004466"/>
    </source>
</evidence>
<dbReference type="SUPFAM" id="SSF48576">
    <property type="entry name" value="Terpenoid synthases"/>
    <property type="match status" value="1"/>
</dbReference>
<dbReference type="AlphaFoldDB" id="A0A3S2UP84"/>
<dbReference type="InterPro" id="IPR033749">
    <property type="entry name" value="Polyprenyl_synt_CS"/>
</dbReference>
<dbReference type="SFLD" id="SFLDS00005">
    <property type="entry name" value="Isoprenoid_Synthase_Type_I"/>
    <property type="match status" value="1"/>
</dbReference>
<dbReference type="GO" id="GO:0008299">
    <property type="term" value="P:isoprenoid biosynthetic process"/>
    <property type="evidence" value="ECO:0007669"/>
    <property type="project" value="UniProtKB-KW"/>
</dbReference>
<keyword evidence="4" id="KW-0479">Metal-binding</keyword>
<evidence type="ECO:0000313" key="9">
    <source>
        <dbReference type="Proteomes" id="UP000288178"/>
    </source>
</evidence>
<evidence type="ECO:0000256" key="3">
    <source>
        <dbReference type="ARBA" id="ARBA00022679"/>
    </source>
</evidence>
<dbReference type="InterPro" id="IPR000092">
    <property type="entry name" value="Polyprenyl_synt"/>
</dbReference>
<evidence type="ECO:0000256" key="5">
    <source>
        <dbReference type="ARBA" id="ARBA00022842"/>
    </source>
</evidence>
<comment type="similarity">
    <text evidence="2 7">Belongs to the FPP/GGPP synthase family.</text>
</comment>
<organism evidence="8 9">
    <name type="scientific">Rubrivivax albus</name>
    <dbReference type="NCBI Taxonomy" id="2499835"/>
    <lineage>
        <taxon>Bacteria</taxon>
        <taxon>Pseudomonadati</taxon>
        <taxon>Pseudomonadota</taxon>
        <taxon>Betaproteobacteria</taxon>
        <taxon>Burkholderiales</taxon>
        <taxon>Sphaerotilaceae</taxon>
        <taxon>Rubrivivax</taxon>
    </lineage>
</organism>
<dbReference type="Pfam" id="PF00348">
    <property type="entry name" value="polyprenyl_synt"/>
    <property type="match status" value="1"/>
</dbReference>
<evidence type="ECO:0000256" key="2">
    <source>
        <dbReference type="ARBA" id="ARBA00006706"/>
    </source>
</evidence>
<evidence type="ECO:0000256" key="4">
    <source>
        <dbReference type="ARBA" id="ARBA00022723"/>
    </source>
</evidence>
<dbReference type="GO" id="GO:0004659">
    <property type="term" value="F:prenyltransferase activity"/>
    <property type="evidence" value="ECO:0007669"/>
    <property type="project" value="InterPro"/>
</dbReference>
<dbReference type="Proteomes" id="UP000288178">
    <property type="component" value="Unassembled WGS sequence"/>
</dbReference>